<feature type="compositionally biased region" description="Acidic residues" evidence="6">
    <location>
        <begin position="723"/>
        <end position="742"/>
    </location>
</feature>
<feature type="region of interest" description="Disordered" evidence="6">
    <location>
        <begin position="1491"/>
        <end position="1513"/>
    </location>
</feature>
<dbReference type="InterPro" id="IPR013057">
    <property type="entry name" value="AA_transpt_TM"/>
</dbReference>
<feature type="region of interest" description="Disordered" evidence="6">
    <location>
        <begin position="553"/>
        <end position="633"/>
    </location>
</feature>
<protein>
    <recommendedName>
        <fullName evidence="8">Amino acid transporter transmembrane domain-containing protein</fullName>
    </recommendedName>
</protein>
<feature type="transmembrane region" description="Helical" evidence="7">
    <location>
        <begin position="759"/>
        <end position="780"/>
    </location>
</feature>
<dbReference type="Pfam" id="PF01490">
    <property type="entry name" value="Aa_trans"/>
    <property type="match status" value="1"/>
</dbReference>
<accession>A0A813IJ01</accession>
<feature type="compositionally biased region" description="Polar residues" evidence="6">
    <location>
        <begin position="1935"/>
        <end position="1944"/>
    </location>
</feature>
<feature type="coiled-coil region" evidence="5">
    <location>
        <begin position="190"/>
        <end position="249"/>
    </location>
</feature>
<feature type="region of interest" description="Disordered" evidence="6">
    <location>
        <begin position="1623"/>
        <end position="1697"/>
    </location>
</feature>
<keyword evidence="2 7" id="KW-0812">Transmembrane</keyword>
<feature type="transmembrane region" description="Helical" evidence="7">
    <location>
        <begin position="899"/>
        <end position="922"/>
    </location>
</feature>
<proteinExistence type="predicted"/>
<evidence type="ECO:0000256" key="6">
    <source>
        <dbReference type="SAM" id="MobiDB-lite"/>
    </source>
</evidence>
<feature type="transmembrane region" description="Helical" evidence="7">
    <location>
        <begin position="981"/>
        <end position="1005"/>
    </location>
</feature>
<feature type="compositionally biased region" description="Polar residues" evidence="6">
    <location>
        <begin position="1407"/>
        <end position="1419"/>
    </location>
</feature>
<dbReference type="PANTHER" id="PTHR22950:SF461">
    <property type="entry name" value="AMINO ACID TRANSPORTER TRANSMEMBRANE DOMAIN-CONTAINING PROTEIN"/>
    <property type="match status" value="1"/>
</dbReference>
<dbReference type="EMBL" id="CAJNNW010009345">
    <property type="protein sequence ID" value="CAE8650886.1"/>
    <property type="molecule type" value="Genomic_DNA"/>
</dbReference>
<sequence>LEAQSWRLRCFQAEAQLRLLRQRRRGEQHPRWPCDAASWQQLLTDRTRFEDQASEPSCADALHGVVSGRLAVRQLEDQLQHCSDELQRYHQETSEQRDLVERLTNGRQSVAPSEGSERQLLGGEGFSSPSSASAEKREELLTSEKADAERLADILRERLAFEGKLGAQVASEQEGCLWLSGELQESLPALQQLQDETKQARAEAEKARVAASRRGEAVAKLEEEVDQTYRGLEEAQLQAQRRLEDCRTELHDVIESTSELGENARKGRISHDRQLKAVIHDGHILRGVLSDSGVEREELQEELERMRASVGSAATSDALRRAREETAEADNEALRIQVQVVQQRLETAQSAFCLASGSQAEEVKADLAEARAALSEASEVADHASTDAMAAAEQLKGLQDAADRLRGELGPAAALRRAEESEARRREAAKLEKEQLEIKARGASIQETLHLRRHQRERQLFARHLAREAATCIRGSYADLLHGGTSAAGGLPEASRSAALLSAPRGSDGSSRAVLSAGSAANEAAKRLGSHIDDFVFFMDEALSLKGEASALIRASQEQPRSPEQQRRPSPDQSQSSAGGRSTSPRPRPAGGSGGEAPRLPAADEAEASLPSGAGRGRRPSRSGDAGEAKLLPADSDLLPLPLLGLRPPEILKEAPSLQSSSFALASTNHLKLAWRVLVHRTSASATTRCIELSSGSHFHIVDSSPTLGLRVADSPPIGTGVAEDEDEDENEDENEDEDEDMDMDDVEVEMLPAGNLGWIQAGFIVFAFAAPSAVMAVPYAIGMAGFLGGILICLVVTAAAIGGALLLLRVKLEFPHCHTYGELGFAVMGRPGQIWGNIIQLGNFCLFLPCALQFCALALEGIGTGIPGLDGCSDYYVFLVAGICFLTTQVRTFSNTAILTYVSITSVFAMALIQIVAALSYDNPGKIPAKLFGNPDDHTLIGKVKIAGGFTINAWSFVPAFLTVELSTCMRVPADFKKSLMLAGALNVAIFAIVGFTVVASWGFDVGQVIAITQGVAAWKTGSVINTAFNVFQLAGNFVSYMLDSVPLARYCQKTWAPGFKDTWSAGDIVRYAGYSMPTFLFGVFLSIAVPSVDTLLDFTVALTTPWVSQIYPAVLYWTADQTIVYDRQREGIHFEVGTRQAIGYIGIPELSERGQKPEGPLKMPQRDALGWSSLPAHEVYQLELVVKTHWSRPAIFEQSRPGASLAMHGQTPLGKSQLELVSGFKDKFKVLKNQTREANSRHNADCLGLTQETIDLRREVVACEAQSADSSVVAEEARAKLESEIREAGFERIKEQMAAIAHVQEELGVHEHELVRLRREREALQARRLESLRSPGRAVARGALAAEGGADTPAMQSQMEMELELQDLVDRLVAGRARYDELVVEAGGRDAVEEIGLFLAPTPTSLAADSQRPTSRARSPFASGAVSSPQRLQESQPEASGQDFPSTTSGLPEVGTWSGSVASFCAGTGMPHLLGEGVISCLGVDGSPDSSIGQRLKPKRRPSGAGGEASPVRMAAAAMAASAAAIANAPTPPTPTHGAVVMSAQAAVAAAISTVKGSPARDGRSALTNGNGNEDLLCQLIEGVMAATGRAEDGLSEAVNGRSAASDSWSLGLTLSGLRDQPRTELTSGHTCNPTAAAEPLTLPATPSSRPRPSPLASGRFPQGMSWAEVEAEASQLGLGPDKSPTNPSSSDLASPSALAAALAAIREAEAFSGTDADVTPKNAGSDSPARSNSPALGRGSAIVSGPSRFRPVADGGPASASAAAAAIEAEALPLDRPGFAPAPGPVALATAAYTQMIQAGQCRSFSSTAPAGLPGSFRLAPASQSLHALLSPRTLLPCQARAPLPASVSYCYSAPSGFASSQASAQSQRWNPPSEPFRVIARSLSPADRSHGRLSSPVVYTREPTGSAQSPGQFLQQPLIARGYVAPPMFSTAPTPTPSSFASACAPPQSMQPQSAPAVSPSTDFRSTFCDSARS</sequence>
<keyword evidence="5" id="KW-0175">Coiled coil</keyword>
<evidence type="ECO:0000259" key="8">
    <source>
        <dbReference type="Pfam" id="PF01490"/>
    </source>
</evidence>
<feature type="transmembrane region" description="Helical" evidence="7">
    <location>
        <begin position="876"/>
        <end position="893"/>
    </location>
</feature>
<comment type="subcellular location">
    <subcellularLocation>
        <location evidence="1">Membrane</location>
        <topology evidence="1">Multi-pass membrane protein</topology>
    </subcellularLocation>
</comment>
<feature type="region of interest" description="Disordered" evidence="6">
    <location>
        <begin position="1716"/>
        <end position="1758"/>
    </location>
</feature>
<feature type="coiled-coil region" evidence="5">
    <location>
        <begin position="289"/>
        <end position="446"/>
    </location>
</feature>
<comment type="caution">
    <text evidence="9">The sequence shown here is derived from an EMBL/GenBank/DDBJ whole genome shotgun (WGS) entry which is preliminary data.</text>
</comment>
<feature type="compositionally biased region" description="Polar residues" evidence="6">
    <location>
        <begin position="1626"/>
        <end position="1635"/>
    </location>
</feature>
<gene>
    <name evidence="9" type="ORF">PGLA2088_LOCUS8672</name>
</gene>
<keyword evidence="4 7" id="KW-0472">Membrane</keyword>
<dbReference type="Proteomes" id="UP000626109">
    <property type="component" value="Unassembled WGS sequence"/>
</dbReference>
<dbReference type="PANTHER" id="PTHR22950">
    <property type="entry name" value="AMINO ACID TRANSPORTER"/>
    <property type="match status" value="1"/>
</dbReference>
<feature type="compositionally biased region" description="Low complexity" evidence="6">
    <location>
        <begin position="571"/>
        <end position="585"/>
    </location>
</feature>
<feature type="compositionally biased region" description="Polar residues" evidence="6">
    <location>
        <begin position="1427"/>
        <end position="1452"/>
    </location>
</feature>
<feature type="coiled-coil region" evidence="5">
    <location>
        <begin position="1302"/>
        <end position="1329"/>
    </location>
</feature>
<feature type="compositionally biased region" description="Polar residues" evidence="6">
    <location>
        <begin position="1725"/>
        <end position="1737"/>
    </location>
</feature>
<evidence type="ECO:0000313" key="10">
    <source>
        <dbReference type="Proteomes" id="UP000626109"/>
    </source>
</evidence>
<feature type="non-terminal residue" evidence="9">
    <location>
        <position position="1"/>
    </location>
</feature>
<feature type="compositionally biased region" description="Low complexity" evidence="6">
    <location>
        <begin position="1945"/>
        <end position="1965"/>
    </location>
</feature>
<evidence type="ECO:0000256" key="5">
    <source>
        <dbReference type="SAM" id="Coils"/>
    </source>
</evidence>
<feature type="region of interest" description="Disordered" evidence="6">
    <location>
        <begin position="1934"/>
        <end position="1978"/>
    </location>
</feature>
<dbReference type="GO" id="GO:0015179">
    <property type="term" value="F:L-amino acid transmembrane transporter activity"/>
    <property type="evidence" value="ECO:0007669"/>
    <property type="project" value="TreeGrafter"/>
</dbReference>
<feature type="compositionally biased region" description="Low complexity" evidence="6">
    <location>
        <begin position="1636"/>
        <end position="1660"/>
    </location>
</feature>
<feature type="compositionally biased region" description="Polar residues" evidence="6">
    <location>
        <begin position="1966"/>
        <end position="1978"/>
    </location>
</feature>
<feature type="domain" description="Amino acid transporter transmembrane" evidence="8">
    <location>
        <begin position="757"/>
        <end position="1120"/>
    </location>
</feature>
<feature type="region of interest" description="Disordered" evidence="6">
    <location>
        <begin position="712"/>
        <end position="742"/>
    </location>
</feature>
<evidence type="ECO:0000256" key="7">
    <source>
        <dbReference type="SAM" id="Phobius"/>
    </source>
</evidence>
<feature type="non-terminal residue" evidence="9">
    <location>
        <position position="1978"/>
    </location>
</feature>
<keyword evidence="3 7" id="KW-1133">Transmembrane helix</keyword>
<evidence type="ECO:0000313" key="9">
    <source>
        <dbReference type="EMBL" id="CAE8650886.1"/>
    </source>
</evidence>
<evidence type="ECO:0000256" key="3">
    <source>
        <dbReference type="ARBA" id="ARBA00022989"/>
    </source>
</evidence>
<evidence type="ECO:0000256" key="4">
    <source>
        <dbReference type="ARBA" id="ARBA00023136"/>
    </source>
</evidence>
<organism evidence="9 10">
    <name type="scientific">Polarella glacialis</name>
    <name type="common">Dinoflagellate</name>
    <dbReference type="NCBI Taxonomy" id="89957"/>
    <lineage>
        <taxon>Eukaryota</taxon>
        <taxon>Sar</taxon>
        <taxon>Alveolata</taxon>
        <taxon>Dinophyceae</taxon>
        <taxon>Suessiales</taxon>
        <taxon>Suessiaceae</taxon>
        <taxon>Polarella</taxon>
    </lineage>
</organism>
<name>A0A813IJ01_POLGL</name>
<dbReference type="GO" id="GO:0016020">
    <property type="term" value="C:membrane"/>
    <property type="evidence" value="ECO:0007669"/>
    <property type="project" value="UniProtKB-SubCell"/>
</dbReference>
<feature type="region of interest" description="Disordered" evidence="6">
    <location>
        <begin position="1407"/>
        <end position="1455"/>
    </location>
</feature>
<evidence type="ECO:0000256" key="1">
    <source>
        <dbReference type="ARBA" id="ARBA00004141"/>
    </source>
</evidence>
<reference evidence="9" key="1">
    <citation type="submission" date="2021-02" db="EMBL/GenBank/DDBJ databases">
        <authorList>
            <person name="Dougan E. K."/>
            <person name="Rhodes N."/>
            <person name="Thang M."/>
            <person name="Chan C."/>
        </authorList>
    </citation>
    <scope>NUCLEOTIDE SEQUENCE</scope>
</reference>
<feature type="transmembrane region" description="Helical" evidence="7">
    <location>
        <begin position="787"/>
        <end position="809"/>
    </location>
</feature>
<evidence type="ECO:0000256" key="2">
    <source>
        <dbReference type="ARBA" id="ARBA00022692"/>
    </source>
</evidence>
<feature type="region of interest" description="Disordered" evidence="6">
    <location>
        <begin position="104"/>
        <end position="141"/>
    </location>
</feature>